<dbReference type="KEGG" id="ahg:AHOG_12025"/>
<keyword evidence="8" id="KW-1185">Reference proteome</keyword>
<name>A0A221W2N2_9PSEU</name>
<dbReference type="PANTHER" id="PTHR11764">
    <property type="entry name" value="TERPENE CYCLASE/MUTASE FAMILY MEMBER"/>
    <property type="match status" value="1"/>
</dbReference>
<dbReference type="NCBIfam" id="TIGR01787">
    <property type="entry name" value="squalene_cyclas"/>
    <property type="match status" value="1"/>
</dbReference>
<dbReference type="EC" id="4.2.1.129" evidence="7"/>
<evidence type="ECO:0000256" key="6">
    <source>
        <dbReference type="SAM" id="Phobius"/>
    </source>
</evidence>
<feature type="compositionally biased region" description="Low complexity" evidence="5">
    <location>
        <begin position="630"/>
        <end position="646"/>
    </location>
</feature>
<dbReference type="InterPro" id="IPR008930">
    <property type="entry name" value="Terpenoid_cyclase/PrenylTrfase"/>
</dbReference>
<dbReference type="Proteomes" id="UP000204221">
    <property type="component" value="Chromosome"/>
</dbReference>
<proteinExistence type="inferred from homology"/>
<dbReference type="GO" id="GO:0016104">
    <property type="term" value="P:triterpenoid biosynthetic process"/>
    <property type="evidence" value="ECO:0007669"/>
    <property type="project" value="InterPro"/>
</dbReference>
<dbReference type="InterPro" id="IPR032697">
    <property type="entry name" value="SQ_cyclase_N"/>
</dbReference>
<dbReference type="AlphaFoldDB" id="A0A221W2N2"/>
<keyword evidence="6" id="KW-1133">Transmembrane helix</keyword>
<dbReference type="SUPFAM" id="SSF48239">
    <property type="entry name" value="Terpenoid cyclases/Protein prenyltransferases"/>
    <property type="match status" value="2"/>
</dbReference>
<dbReference type="Pfam" id="PF13249">
    <property type="entry name" value="SQHop_cyclase_N"/>
    <property type="match status" value="1"/>
</dbReference>
<keyword evidence="6" id="KW-0472">Membrane</keyword>
<comment type="similarity">
    <text evidence="2">Belongs to the terpene cyclase/mutase family.</text>
</comment>
<protein>
    <submittedName>
        <fullName evidence="7">Squalene--hopene cyclase</fullName>
        <ecNumber evidence="7">4.2.1.129</ecNumber>
    </submittedName>
</protein>
<dbReference type="GO" id="GO:0016829">
    <property type="term" value="F:lyase activity"/>
    <property type="evidence" value="ECO:0007669"/>
    <property type="project" value="UniProtKB-KW"/>
</dbReference>
<keyword evidence="6" id="KW-0812">Transmembrane</keyword>
<dbReference type="Pfam" id="PF13243">
    <property type="entry name" value="SQHop_cyclase_C"/>
    <property type="match status" value="1"/>
</dbReference>
<dbReference type="Gene3D" id="1.50.10.20">
    <property type="match status" value="2"/>
</dbReference>
<evidence type="ECO:0000256" key="5">
    <source>
        <dbReference type="SAM" id="MobiDB-lite"/>
    </source>
</evidence>
<dbReference type="InterPro" id="IPR032696">
    <property type="entry name" value="SQ_cyclase_C"/>
</dbReference>
<feature type="region of interest" description="Disordered" evidence="5">
    <location>
        <begin position="627"/>
        <end position="646"/>
    </location>
</feature>
<dbReference type="EMBL" id="CP022521">
    <property type="protein sequence ID" value="ASO20048.1"/>
    <property type="molecule type" value="Genomic_DNA"/>
</dbReference>
<keyword evidence="3" id="KW-0677">Repeat</keyword>
<dbReference type="InterPro" id="IPR018333">
    <property type="entry name" value="Squalene_cyclase"/>
</dbReference>
<dbReference type="GO" id="GO:0016866">
    <property type="term" value="F:intramolecular transferase activity"/>
    <property type="evidence" value="ECO:0007669"/>
    <property type="project" value="InterPro"/>
</dbReference>
<keyword evidence="4" id="KW-0413">Isomerase</keyword>
<feature type="transmembrane region" description="Helical" evidence="6">
    <location>
        <begin position="250"/>
        <end position="269"/>
    </location>
</feature>
<evidence type="ECO:0000256" key="1">
    <source>
        <dbReference type="ARBA" id="ARBA00004999"/>
    </source>
</evidence>
<evidence type="ECO:0000313" key="7">
    <source>
        <dbReference type="EMBL" id="ASO20048.1"/>
    </source>
</evidence>
<dbReference type="PANTHER" id="PTHR11764:SF20">
    <property type="entry name" value="LANOSTEROL SYNTHASE"/>
    <property type="match status" value="1"/>
</dbReference>
<dbReference type="InterPro" id="IPR006400">
    <property type="entry name" value="Hopene-cyclase"/>
</dbReference>
<reference evidence="7 8" key="1">
    <citation type="submission" date="2017-07" db="EMBL/GenBank/DDBJ databases">
        <title>Complete genome sequence of Actinoalloteichus hoggarensis DSM 45943, type strain of Actinoalloteichus hoggarensis.</title>
        <authorList>
            <person name="Ruckert C."/>
            <person name="Nouioui I."/>
            <person name="Willmese J."/>
            <person name="van Wezel G."/>
            <person name="Klenk H.-P."/>
            <person name="Kalinowski J."/>
            <person name="Zotchev S.B."/>
        </authorList>
    </citation>
    <scope>NUCLEOTIDE SEQUENCE [LARGE SCALE GENOMIC DNA]</scope>
    <source>
        <strain evidence="7 8">DSM 45943</strain>
    </source>
</reference>
<dbReference type="UniPathway" id="UPA00337"/>
<accession>A0A221W2N2</accession>
<evidence type="ECO:0000256" key="2">
    <source>
        <dbReference type="ARBA" id="ARBA00009755"/>
    </source>
</evidence>
<gene>
    <name evidence="7" type="primary">shc</name>
    <name evidence="7" type="ORF">AHOG_12025</name>
</gene>
<dbReference type="RefSeq" id="WP_245856705.1">
    <property type="nucleotide sequence ID" value="NZ_CP022521.1"/>
</dbReference>
<evidence type="ECO:0000256" key="3">
    <source>
        <dbReference type="ARBA" id="ARBA00022737"/>
    </source>
</evidence>
<dbReference type="GO" id="GO:0005811">
    <property type="term" value="C:lipid droplet"/>
    <property type="evidence" value="ECO:0007669"/>
    <property type="project" value="InterPro"/>
</dbReference>
<organism evidence="7 8">
    <name type="scientific">Actinoalloteichus hoggarensis</name>
    <dbReference type="NCBI Taxonomy" id="1470176"/>
    <lineage>
        <taxon>Bacteria</taxon>
        <taxon>Bacillati</taxon>
        <taxon>Actinomycetota</taxon>
        <taxon>Actinomycetes</taxon>
        <taxon>Pseudonocardiales</taxon>
        <taxon>Pseudonocardiaceae</taxon>
        <taxon>Actinoalloteichus</taxon>
    </lineage>
</organism>
<evidence type="ECO:0000313" key="8">
    <source>
        <dbReference type="Proteomes" id="UP000204221"/>
    </source>
</evidence>
<evidence type="ECO:0000256" key="4">
    <source>
        <dbReference type="ARBA" id="ARBA00023235"/>
    </source>
</evidence>
<dbReference type="SFLD" id="SFLDG01016">
    <property type="entry name" value="Prenyltransferase_Like_2"/>
    <property type="match status" value="1"/>
</dbReference>
<dbReference type="NCBIfam" id="TIGR01507">
    <property type="entry name" value="hopene_cyclase"/>
    <property type="match status" value="1"/>
</dbReference>
<sequence length="646" mass="71275">MTKVDDALTQAVDWLAKQQDSEGHWYAPMLTNVTAEAGELLLHEFLGTRTEEYTETTARWIRSRQRADGTWATFPGGPAELSVTVEAYLALRLAGDRPDEPHMAAAAAYCREAGGIGRTRMVTRIWLAILGQWSWDELPVIPPELMFVPRESSMSVYGFSGWTRMAVIPLSLISSHRPTITVPFDVDELRSERPQPAEPDPPLLSWPGMFVRTDRLLHRYERRPVARVRRTAIRLAEQWMMRHQETDGSWLGIHLITVFGLLGLGAAGYRADHPTMAAGLRGLSRFAVPEQTPQGAARRVACCPGPVWDTALAVLALMDAGVDPGDERVRAAAEWLLEKEVRTKGDWAVNRPDLVPGAWSFPFTMEHFPDCDDTSVVVLALHRMAEAGGSSTAERAAAAADRGFGWLAGQQSANGGWAVYDADKTSEVLAQLPFCDFGIATDPPSVDITAHVVEAFARILPPEDPTVREGALYLLRTQEEDGSWFGRWGANYVYGTGAAVPALIAAGAAPESRSIRRAVRWLLDHQNTDGGWGEDLRSYTDDSWRGRGESTPSQTAWALLALHAAGEGEDTDAVRRGIDWLIDRQLPDGTWEEHLYTGTGFPGDFYMGYPLYRQIFPIMALGRYRRQPVAGSPSPARAASSRTISR</sequence>
<comment type="pathway">
    <text evidence="1">Secondary metabolite biosynthesis; hopanoid biosynthesis.</text>
</comment>
<keyword evidence="7" id="KW-0456">Lyase</keyword>